<organism evidence="8 9">
    <name type="scientific">Parasphingorhabdus marina DSM 22363</name>
    <dbReference type="NCBI Taxonomy" id="1123272"/>
    <lineage>
        <taxon>Bacteria</taxon>
        <taxon>Pseudomonadati</taxon>
        <taxon>Pseudomonadota</taxon>
        <taxon>Alphaproteobacteria</taxon>
        <taxon>Sphingomonadales</taxon>
        <taxon>Sphingomonadaceae</taxon>
        <taxon>Parasphingorhabdus</taxon>
    </lineage>
</organism>
<dbReference type="EMBL" id="FSQW01000001">
    <property type="protein sequence ID" value="SIN62937.1"/>
    <property type="molecule type" value="Genomic_DNA"/>
</dbReference>
<evidence type="ECO:0000313" key="9">
    <source>
        <dbReference type="Proteomes" id="UP000185192"/>
    </source>
</evidence>
<evidence type="ECO:0000256" key="6">
    <source>
        <dbReference type="SAM" id="MobiDB-lite"/>
    </source>
</evidence>
<keyword evidence="8" id="KW-0966">Cell projection</keyword>
<dbReference type="STRING" id="1123272.SAMN02745824_1152"/>
<keyword evidence="4 7" id="KW-1133">Transmembrane helix</keyword>
<dbReference type="RefSeq" id="WP_084192505.1">
    <property type="nucleotide sequence ID" value="NZ_FSQW01000001.1"/>
</dbReference>
<accession>A0A1N6CWT0</accession>
<keyword evidence="2" id="KW-1003">Cell membrane</keyword>
<keyword evidence="8" id="KW-0969">Cilium</keyword>
<evidence type="ECO:0000313" key="8">
    <source>
        <dbReference type="EMBL" id="SIN62937.1"/>
    </source>
</evidence>
<dbReference type="AlphaFoldDB" id="A0A1N6CWT0"/>
<evidence type="ECO:0000256" key="3">
    <source>
        <dbReference type="ARBA" id="ARBA00022692"/>
    </source>
</evidence>
<keyword evidence="9" id="KW-1185">Reference proteome</keyword>
<protein>
    <submittedName>
        <fullName evidence="8">Flagellar protein FliO/FliZ</fullName>
    </submittedName>
</protein>
<evidence type="ECO:0000256" key="7">
    <source>
        <dbReference type="SAM" id="Phobius"/>
    </source>
</evidence>
<reference evidence="9" key="1">
    <citation type="submission" date="2016-11" db="EMBL/GenBank/DDBJ databases">
        <authorList>
            <person name="Varghese N."/>
            <person name="Submissions S."/>
        </authorList>
    </citation>
    <scope>NUCLEOTIDE SEQUENCE [LARGE SCALE GENOMIC DNA]</scope>
    <source>
        <strain evidence="9">DSM 22363</strain>
    </source>
</reference>
<dbReference type="Proteomes" id="UP000185192">
    <property type="component" value="Unassembled WGS sequence"/>
</dbReference>
<proteinExistence type="predicted"/>
<feature type="transmembrane region" description="Helical" evidence="7">
    <location>
        <begin position="6"/>
        <end position="26"/>
    </location>
</feature>
<dbReference type="Pfam" id="PF04347">
    <property type="entry name" value="FliO"/>
    <property type="match status" value="1"/>
</dbReference>
<evidence type="ECO:0000256" key="1">
    <source>
        <dbReference type="ARBA" id="ARBA00004236"/>
    </source>
</evidence>
<keyword evidence="8" id="KW-0282">Flagellum</keyword>
<feature type="region of interest" description="Disordered" evidence="6">
    <location>
        <begin position="82"/>
        <end position="104"/>
    </location>
</feature>
<name>A0A1N6CWT0_9SPHN</name>
<keyword evidence="3 7" id="KW-0812">Transmembrane</keyword>
<evidence type="ECO:0000256" key="4">
    <source>
        <dbReference type="ARBA" id="ARBA00022989"/>
    </source>
</evidence>
<dbReference type="OrthoDB" id="7409867at2"/>
<evidence type="ECO:0000256" key="2">
    <source>
        <dbReference type="ARBA" id="ARBA00022475"/>
    </source>
</evidence>
<dbReference type="GO" id="GO:0044781">
    <property type="term" value="P:bacterial-type flagellum organization"/>
    <property type="evidence" value="ECO:0007669"/>
    <property type="project" value="InterPro"/>
</dbReference>
<keyword evidence="5 7" id="KW-0472">Membrane</keyword>
<evidence type="ECO:0000256" key="5">
    <source>
        <dbReference type="ARBA" id="ARBA00023136"/>
    </source>
</evidence>
<comment type="subcellular location">
    <subcellularLocation>
        <location evidence="1">Cell membrane</location>
    </subcellularLocation>
</comment>
<gene>
    <name evidence="8" type="ORF">SAMN02745824_1152</name>
</gene>
<dbReference type="GO" id="GO:0016020">
    <property type="term" value="C:membrane"/>
    <property type="evidence" value="ECO:0007669"/>
    <property type="project" value="InterPro"/>
</dbReference>
<sequence>MTYYIVKLLIILPLMAGLIYGALWLYRKYQPGVAQAPHERELKCIESLPMGTAGKLSIIDFAGQKVLISVTRSQITHLATAAANGGKTPPQDARSFGEMLNEKL</sequence>
<dbReference type="InterPro" id="IPR022781">
    <property type="entry name" value="Flagellar_biosynth_FliO"/>
</dbReference>